<organism evidence="1 2">
    <name type="scientific">Vibrio phage pTD1</name>
    <dbReference type="NCBI Taxonomy" id="1938577"/>
    <lineage>
        <taxon>Viruses</taxon>
        <taxon>Duplodnaviria</taxon>
        <taxon>Heunggongvirae</taxon>
        <taxon>Uroviricota</taxon>
        <taxon>Caudoviricetes</taxon>
        <taxon>Chimalliviridae</taxon>
        <taxon>Gorgonvirinae</taxon>
        <taxon>Tidunavirus</taxon>
        <taxon>Tidunavirus pTD1</taxon>
    </lineage>
</organism>
<accession>A0A1Q2U348</accession>
<dbReference type="OrthoDB" id="8201at10239"/>
<dbReference type="RefSeq" id="YP_009599476.1">
    <property type="nucleotide sequence ID" value="NC_041916.1"/>
</dbReference>
<proteinExistence type="predicted"/>
<evidence type="ECO:0000313" key="2">
    <source>
        <dbReference type="Proteomes" id="UP000221243"/>
    </source>
</evidence>
<dbReference type="Proteomes" id="UP000221243">
    <property type="component" value="Segment"/>
</dbReference>
<evidence type="ECO:0000313" key="1">
    <source>
        <dbReference type="EMBL" id="BAW98398.1"/>
    </source>
</evidence>
<protein>
    <submittedName>
        <fullName evidence="1">Phage protein</fullName>
    </submittedName>
</protein>
<reference evidence="1 2" key="1">
    <citation type="submission" date="2017-01" db="EMBL/GenBank/DDBJ databases">
        <title>Complete Genome Sequence of Vibrio Parahaemolyticus Bacteriophage pTD1.</title>
        <authorList>
            <person name="Midorikawa Y."/>
            <person name="Sano M."/>
        </authorList>
    </citation>
    <scope>NUCLEOTIDE SEQUENCE [LARGE SCALE GENOMIC DNA]</scope>
    <source>
        <strain evidence="1">PTD1</strain>
    </source>
</reference>
<dbReference type="KEGG" id="vg:40075205"/>
<dbReference type="EMBL" id="AP017972">
    <property type="protein sequence ID" value="BAW98398.1"/>
    <property type="molecule type" value="Genomic_DNA"/>
</dbReference>
<name>A0A1Q2U348_9CAUD</name>
<keyword evidence="2" id="KW-1185">Reference proteome</keyword>
<sequence length="495" mass="55763">MIRQHSILVASPIALAIQHRENSVYDKASDFIQSLVDVSTGLVPLTPDNLATEVPAATELGSEHALKQQQAIEMITTGVQNAFKQIRQYLRPLDAAITEGVRDLYSPTSAITCVHNNFYISYTELDHPFFTSHLFPEGEPSKVWDYSNFQARELTEYANCLPALEYNQMEDLLKTTSDELNHHLDIERTQTLYNAYVARGEWSGLFIAEGDRLVLDRNQTPQDLIQLYIVLSRLNVEETPLEGVQNMTLEMYRSYINTALNVVIYGLQRTRRYYQDLAKQVLPVMKVQIDERRSEFGTVSGQLRVGLTDRAIEVIEENNTSLSEVLLGYAVALANNPAANHVPPLDAIPGYLEKYQVYLNSVKAEIVSACIKNVSRVVETCLNDFQKQHAELGAICEKFNDDLPYRRLTTAMNEVTSKWVHRHRDLVVNGNMDSDVFLSTPTIAIEVGKRLGMTFAAEILTRSVVTSNMSLEERRDKLAEAVGECVTSLCLGNHL</sequence>
<dbReference type="GeneID" id="40075205"/>